<evidence type="ECO:0000256" key="2">
    <source>
        <dbReference type="ARBA" id="ARBA00010239"/>
    </source>
</evidence>
<dbReference type="Pfam" id="PF04855">
    <property type="entry name" value="SNF5"/>
    <property type="match status" value="1"/>
</dbReference>
<evidence type="ECO:0000313" key="7">
    <source>
        <dbReference type="Ensembl" id="ENSCSAVP00000011717.1"/>
    </source>
</evidence>
<dbReference type="eggNOG" id="KOG1649">
    <property type="taxonomic scope" value="Eukaryota"/>
</dbReference>
<dbReference type="InterPro" id="IPR048664">
    <property type="entry name" value="INI1_DNA-bd"/>
</dbReference>
<dbReference type="Ensembl" id="ENSCSAVT00000011854.1">
    <property type="protein sequence ID" value="ENSCSAVP00000011717.1"/>
    <property type="gene ID" value="ENSCSAVG00000006869.1"/>
</dbReference>
<evidence type="ECO:0000256" key="5">
    <source>
        <dbReference type="ARBA" id="ARBA00023242"/>
    </source>
</evidence>
<accession>H2Z2A5</accession>
<keyword evidence="4" id="KW-0804">Transcription</keyword>
<evidence type="ECO:0000256" key="3">
    <source>
        <dbReference type="ARBA" id="ARBA00023015"/>
    </source>
</evidence>
<protein>
    <recommendedName>
        <fullName evidence="6">SWI/SNF Subunit INI1 DNA binding domain-containing protein</fullName>
    </recommendedName>
</protein>
<dbReference type="HOGENOM" id="CLU_035084_1_0_1"/>
<feature type="domain" description="SWI/SNF Subunit INI1 DNA binding" evidence="6">
    <location>
        <begin position="16"/>
        <end position="98"/>
    </location>
</feature>
<dbReference type="FunCoup" id="H2Z2A5">
    <property type="interactions" value="587"/>
</dbReference>
<name>H2Z2A5_CIOSA</name>
<dbReference type="OMA" id="AFXRMRR"/>
<reference evidence="7" key="3">
    <citation type="submission" date="2025-09" db="UniProtKB">
        <authorList>
            <consortium name="Ensembl"/>
        </authorList>
    </citation>
    <scope>IDENTIFICATION</scope>
</reference>
<evidence type="ECO:0000259" key="6">
    <source>
        <dbReference type="Pfam" id="PF21459"/>
    </source>
</evidence>
<organism evidence="7 8">
    <name type="scientific">Ciona savignyi</name>
    <name type="common">Pacific transparent sea squirt</name>
    <dbReference type="NCBI Taxonomy" id="51511"/>
    <lineage>
        <taxon>Eukaryota</taxon>
        <taxon>Metazoa</taxon>
        <taxon>Chordata</taxon>
        <taxon>Tunicata</taxon>
        <taxon>Ascidiacea</taxon>
        <taxon>Phlebobranchia</taxon>
        <taxon>Cionidae</taxon>
        <taxon>Ciona</taxon>
    </lineage>
</organism>
<dbReference type="Proteomes" id="UP000007875">
    <property type="component" value="Unassembled WGS sequence"/>
</dbReference>
<dbReference type="PANTHER" id="PTHR10019">
    <property type="entry name" value="SNF5"/>
    <property type="match status" value="1"/>
</dbReference>
<dbReference type="InterPro" id="IPR006939">
    <property type="entry name" value="SNF5"/>
</dbReference>
<dbReference type="GO" id="GO:0000228">
    <property type="term" value="C:nuclear chromosome"/>
    <property type="evidence" value="ECO:0007669"/>
    <property type="project" value="InterPro"/>
</dbReference>
<dbReference type="STRING" id="51511.ENSCSAVP00000011717"/>
<keyword evidence="8" id="KW-1185">Reference proteome</keyword>
<proteinExistence type="inferred from homology"/>
<dbReference type="GO" id="GO:0006338">
    <property type="term" value="P:chromatin remodeling"/>
    <property type="evidence" value="ECO:0007669"/>
    <property type="project" value="InterPro"/>
</dbReference>
<keyword evidence="5" id="KW-0539">Nucleus</keyword>
<dbReference type="CDD" id="cd21086">
    <property type="entry name" value="WH_NTD_SMARCB1"/>
    <property type="match status" value="1"/>
</dbReference>
<evidence type="ECO:0000256" key="4">
    <source>
        <dbReference type="ARBA" id="ARBA00023163"/>
    </source>
</evidence>
<comment type="similarity">
    <text evidence="2">Belongs to the SNF5 family.</text>
</comment>
<keyword evidence="3" id="KW-0805">Transcription regulation</keyword>
<reference evidence="7" key="2">
    <citation type="submission" date="2025-08" db="UniProtKB">
        <authorList>
            <consortium name="Ensembl"/>
        </authorList>
    </citation>
    <scope>IDENTIFICATION</scope>
</reference>
<evidence type="ECO:0000256" key="1">
    <source>
        <dbReference type="ARBA" id="ARBA00004123"/>
    </source>
</evidence>
<reference evidence="8" key="1">
    <citation type="submission" date="2003-08" db="EMBL/GenBank/DDBJ databases">
        <authorList>
            <person name="Birren B."/>
            <person name="Nusbaum C."/>
            <person name="Abebe A."/>
            <person name="Abouelleil A."/>
            <person name="Adekoya E."/>
            <person name="Ait-zahra M."/>
            <person name="Allen N."/>
            <person name="Allen T."/>
            <person name="An P."/>
            <person name="Anderson M."/>
            <person name="Anderson S."/>
            <person name="Arachchi H."/>
            <person name="Armbruster J."/>
            <person name="Bachantsang P."/>
            <person name="Baldwin J."/>
            <person name="Barry A."/>
            <person name="Bayul T."/>
            <person name="Blitshsteyn B."/>
            <person name="Bloom T."/>
            <person name="Blye J."/>
            <person name="Boguslavskiy L."/>
            <person name="Borowsky M."/>
            <person name="Boukhgalter B."/>
            <person name="Brunache A."/>
            <person name="Butler J."/>
            <person name="Calixte N."/>
            <person name="Calvo S."/>
            <person name="Camarata J."/>
            <person name="Campo K."/>
            <person name="Chang J."/>
            <person name="Cheshatsang Y."/>
            <person name="Citroen M."/>
            <person name="Collymore A."/>
            <person name="Considine T."/>
            <person name="Cook A."/>
            <person name="Cooke P."/>
            <person name="Corum B."/>
            <person name="Cuomo C."/>
            <person name="David R."/>
            <person name="Dawoe T."/>
            <person name="Degray S."/>
            <person name="Dodge S."/>
            <person name="Dooley K."/>
            <person name="Dorje P."/>
            <person name="Dorjee K."/>
            <person name="Dorris L."/>
            <person name="Duffey N."/>
            <person name="Dupes A."/>
            <person name="Elkins T."/>
            <person name="Engels R."/>
            <person name="Erickson J."/>
            <person name="Farina A."/>
            <person name="Faro S."/>
            <person name="Ferreira P."/>
            <person name="Fischer H."/>
            <person name="Fitzgerald M."/>
            <person name="Foley K."/>
            <person name="Gage D."/>
            <person name="Galagan J."/>
            <person name="Gearin G."/>
            <person name="Gnerre S."/>
            <person name="Gnirke A."/>
            <person name="Goyette A."/>
            <person name="Graham J."/>
            <person name="Grandbois E."/>
            <person name="Gyaltsen K."/>
            <person name="Hafez N."/>
            <person name="Hagopian D."/>
            <person name="Hagos B."/>
            <person name="Hall J."/>
            <person name="Hatcher B."/>
            <person name="Heller A."/>
            <person name="Higgins H."/>
            <person name="Honan T."/>
            <person name="Horn A."/>
            <person name="Houde N."/>
            <person name="Hughes L."/>
            <person name="Hulme W."/>
            <person name="Husby E."/>
            <person name="Iliev I."/>
            <person name="Jaffe D."/>
            <person name="Jones C."/>
            <person name="Kamal M."/>
            <person name="Kamat A."/>
            <person name="Kamvysselis M."/>
            <person name="Karlsson E."/>
            <person name="Kells C."/>
            <person name="Kieu A."/>
            <person name="Kisner P."/>
            <person name="Kodira C."/>
            <person name="Kulbokas E."/>
            <person name="Labutti K."/>
            <person name="Lama D."/>
            <person name="Landers T."/>
            <person name="Leger J."/>
            <person name="Levine S."/>
            <person name="Lewis D."/>
            <person name="Lewis T."/>
            <person name="Lindblad-toh K."/>
            <person name="Liu X."/>
            <person name="Lokyitsang T."/>
            <person name="Lokyitsang Y."/>
            <person name="Lucien O."/>
            <person name="Lui A."/>
            <person name="Ma L.J."/>
            <person name="Mabbitt R."/>
            <person name="Macdonald J."/>
            <person name="Maclean C."/>
            <person name="Major J."/>
            <person name="Manning J."/>
            <person name="Marabella R."/>
            <person name="Maru K."/>
            <person name="Matthews C."/>
            <person name="Mauceli E."/>
            <person name="Mccarthy M."/>
            <person name="Mcdonough S."/>
            <person name="Mcghee T."/>
            <person name="Meldrim J."/>
            <person name="Meneus L."/>
            <person name="Mesirov J."/>
            <person name="Mihalev A."/>
            <person name="Mihova T."/>
            <person name="Mikkelsen T."/>
            <person name="Mlenga V."/>
            <person name="Moru K."/>
            <person name="Mozes J."/>
            <person name="Mulrain L."/>
            <person name="Munson G."/>
            <person name="Naylor J."/>
            <person name="Newes C."/>
            <person name="Nguyen C."/>
            <person name="Nguyen N."/>
            <person name="Nguyen T."/>
            <person name="Nicol R."/>
            <person name="Nielsen C."/>
            <person name="Nizzari M."/>
            <person name="Norbu C."/>
            <person name="Norbu N."/>
            <person name="O'donnell P."/>
            <person name="Okoawo O."/>
            <person name="O'leary S."/>
            <person name="Omotosho B."/>
            <person name="O'neill K."/>
            <person name="Osman S."/>
            <person name="Parker S."/>
            <person name="Perrin D."/>
            <person name="Phunkhang P."/>
            <person name="Piqani B."/>
            <person name="Purcell S."/>
            <person name="Rachupka T."/>
            <person name="Ramasamy U."/>
            <person name="Rameau R."/>
            <person name="Ray V."/>
            <person name="Raymond C."/>
            <person name="Retta R."/>
            <person name="Richardson S."/>
            <person name="Rise C."/>
            <person name="Rodriguez J."/>
            <person name="Rogers J."/>
            <person name="Rogov P."/>
            <person name="Rutman M."/>
            <person name="Schupbach R."/>
            <person name="Seaman C."/>
            <person name="Settipalli S."/>
            <person name="Sharpe T."/>
            <person name="Sheridan J."/>
            <person name="Sherpa N."/>
            <person name="Shi J."/>
            <person name="Smirnov S."/>
            <person name="Smith C."/>
            <person name="Sougnez C."/>
            <person name="Spencer B."/>
            <person name="Stalker J."/>
            <person name="Stange-thomann N."/>
            <person name="Stavropoulos S."/>
            <person name="Stetson K."/>
            <person name="Stone C."/>
            <person name="Stone S."/>
            <person name="Stubbs M."/>
            <person name="Talamas J."/>
            <person name="Tchuinga P."/>
            <person name="Tenzing P."/>
            <person name="Tesfaye S."/>
            <person name="Theodore J."/>
            <person name="Thoulutsang Y."/>
            <person name="Topham K."/>
            <person name="Towey S."/>
            <person name="Tsamla T."/>
            <person name="Tsomo N."/>
            <person name="Vallee D."/>
            <person name="Vassiliev H."/>
            <person name="Venkataraman V."/>
            <person name="Vinson J."/>
            <person name="Vo A."/>
            <person name="Wade C."/>
            <person name="Wang S."/>
            <person name="Wangchuk T."/>
            <person name="Wangdi T."/>
            <person name="Whittaker C."/>
            <person name="Wilkinson J."/>
            <person name="Wu Y."/>
            <person name="Wyman D."/>
            <person name="Yadav S."/>
            <person name="Yang S."/>
            <person name="Yang X."/>
            <person name="Yeager S."/>
            <person name="Yee E."/>
            <person name="Young G."/>
            <person name="Zainoun J."/>
            <person name="Zembeck L."/>
            <person name="Zimmer A."/>
            <person name="Zody M."/>
            <person name="Lander E."/>
        </authorList>
    </citation>
    <scope>NUCLEOTIDE SEQUENCE [LARGE SCALE GENOMIC DNA]</scope>
</reference>
<dbReference type="AlphaFoldDB" id="H2Z2A5"/>
<dbReference type="GeneTree" id="ENSGT00440000038585"/>
<dbReference type="InParanoid" id="H2Z2A5"/>
<dbReference type="Pfam" id="PF21459">
    <property type="entry name" value="INI1_DNA-bd"/>
    <property type="match status" value="1"/>
</dbReference>
<evidence type="ECO:0000313" key="8">
    <source>
        <dbReference type="Proteomes" id="UP000007875"/>
    </source>
</evidence>
<comment type="subcellular location">
    <subcellularLocation>
        <location evidence="1">Nucleus</location>
    </subcellularLocation>
</comment>
<sequence length="261" mass="29540">MSKSNDSSCPRTFGQKPAKFQLEEDGEHYMIGSEVGNYLRLFRGSLYKRYPSLWRRMATADERKLIASRSPDIGHSSLATNVSLLKASEVEEVYHGNDEKYRAATISTAADIAARDANKQKRSSQWVPTLPNSSHHLDAVPCATSISHIPKSKKKIRTFPFCYDDRRPAAIHSNAKQPEVLVPIRLDMEIDGQKLRDTFCWNKNEQLITPEMFAEVLCDDLDLNVLTFVPLIAQAIRTQIEAYPSESNILSDQTDQRVILN</sequence>